<accession>A0A6C0LR98</accession>
<dbReference type="EMBL" id="MN740556">
    <property type="protein sequence ID" value="QHU33107.1"/>
    <property type="molecule type" value="Genomic_DNA"/>
</dbReference>
<name>A0A6C0LR98_9ZZZZ</name>
<sequence>MDPYSAANTRKNPYDNQYSDYFNNVYDYMSLQSESPNAFSKFNNISDYLSLQSETSNRFPKHREIKIVPTNVDKQKVQKMDDKVPSLLDFGNTKGLDFGNTKGLDFGNTKGLDFGNTKGLDFGNTKGLDFGNTKGLDFGNTKGLDFGNTKGLDFGNTKGLDFGNQKILPKRSQLYDNFTDKKMNIKNIINNSKTEYPFCKSLNRTTIDILPTELKKTNTRIVQHIYTSPINNAKSFNSSVHNETQITEQSKQPKQSISTYMIKPIERSKSSLEINSNESTNQNISTEQIISSIIVPSKIDMCNINLDNIVTSSEINTHDINLDIQMINSRDLKDENNHIESNDNHLIDAQIIQSFEPIHCESQMNCSTNFITIISNTESDKINMKEKFLNVQKIDNKNSNNIRKMNDQVDIKMNSIMYDSSSNLISTIKNGIKEKWPSLSLDNLNTSFKVIGELRSGSKLKVSKKSFFIVDDSYSRIFASANPDANREIIINFLEHMLEETRRNVDDLLKKISDKISVNDNLMNLYNFIYNMIIFIHNFDTMKDVYITDSGVYARLEIIRNNYRTFLENFYKRIIVDKMS</sequence>
<protein>
    <submittedName>
        <fullName evidence="1">Uncharacterized protein</fullName>
    </submittedName>
</protein>
<evidence type="ECO:0000313" key="1">
    <source>
        <dbReference type="EMBL" id="QHU33107.1"/>
    </source>
</evidence>
<reference evidence="1" key="1">
    <citation type="journal article" date="2020" name="Nature">
        <title>Giant virus diversity and host interactions through global metagenomics.</title>
        <authorList>
            <person name="Schulz F."/>
            <person name="Roux S."/>
            <person name="Paez-Espino D."/>
            <person name="Jungbluth S."/>
            <person name="Walsh D.A."/>
            <person name="Denef V.J."/>
            <person name="McMahon K.D."/>
            <person name="Konstantinidis K.T."/>
            <person name="Eloe-Fadrosh E.A."/>
            <person name="Kyrpides N.C."/>
            <person name="Woyke T."/>
        </authorList>
    </citation>
    <scope>NUCLEOTIDE SEQUENCE</scope>
    <source>
        <strain evidence="1">GVMAG-S-1014582-52</strain>
    </source>
</reference>
<organism evidence="1">
    <name type="scientific">viral metagenome</name>
    <dbReference type="NCBI Taxonomy" id="1070528"/>
    <lineage>
        <taxon>unclassified sequences</taxon>
        <taxon>metagenomes</taxon>
        <taxon>organismal metagenomes</taxon>
    </lineage>
</organism>
<dbReference type="AlphaFoldDB" id="A0A6C0LR98"/>
<proteinExistence type="predicted"/>